<evidence type="ECO:0000259" key="1">
    <source>
        <dbReference type="PROSITE" id="PS50003"/>
    </source>
</evidence>
<sequence>MGIGAWWRSTEADVVVWPQLLHSGGATPNAAARLQKTLSMRLRKSSSGFNTIHGLSVPLSSGIERKSASSCCSDLSEDGSIRSLPVAKEETDQDLVDNAAVDDDKPTSPAQLECKTCNYSISLIYCCVCAQALSGPVCDHCRSPNPFAHVRFCPACAQPLKLDLDTPLADLLISPRTGSLDSRKKSCAYMEGWMYKVGSMFKNLKIRWFLLRDNFL</sequence>
<reference evidence="2" key="1">
    <citation type="submission" date="2015-04" db="EMBL/GenBank/DDBJ databases">
        <title>The genome sequence of the plant pathogenic Rhizarian Plasmodiophora brassicae reveals insights in its biotrophic life cycle and the origin of chitin synthesis.</title>
        <authorList>
            <person name="Schwelm A."/>
            <person name="Fogelqvist J."/>
            <person name="Knaust A."/>
            <person name="Julke S."/>
            <person name="Lilja T."/>
            <person name="Dhandapani V."/>
            <person name="Bonilla-Rosso G."/>
            <person name="Karlsson M."/>
            <person name="Shevchenko A."/>
            <person name="Choi S.R."/>
            <person name="Kim H.G."/>
            <person name="Park J.Y."/>
            <person name="Lim Y.P."/>
            <person name="Ludwig-Muller J."/>
            <person name="Dixelius C."/>
        </authorList>
    </citation>
    <scope>NUCLEOTIDE SEQUENCE</scope>
    <source>
        <tissue evidence="2">Potato root galls</tissue>
    </source>
</reference>
<dbReference type="SUPFAM" id="SSF50729">
    <property type="entry name" value="PH domain-like"/>
    <property type="match status" value="1"/>
</dbReference>
<dbReference type="AlphaFoldDB" id="A0A0H5RF38"/>
<accession>A0A0H5RF38</accession>
<protein>
    <recommendedName>
        <fullName evidence="1">PH domain-containing protein</fullName>
    </recommendedName>
</protein>
<feature type="non-terminal residue" evidence="2">
    <location>
        <position position="216"/>
    </location>
</feature>
<feature type="domain" description="PH" evidence="1">
    <location>
        <begin position="187"/>
        <end position="216"/>
    </location>
</feature>
<proteinExistence type="predicted"/>
<dbReference type="EMBL" id="HACM01012221">
    <property type="protein sequence ID" value="CRZ12663.1"/>
    <property type="molecule type" value="Transcribed_RNA"/>
</dbReference>
<name>A0A0H5RF38_9EUKA</name>
<dbReference type="InterPro" id="IPR001849">
    <property type="entry name" value="PH_domain"/>
</dbReference>
<organism evidence="2">
    <name type="scientific">Spongospora subterranea</name>
    <dbReference type="NCBI Taxonomy" id="70186"/>
    <lineage>
        <taxon>Eukaryota</taxon>
        <taxon>Sar</taxon>
        <taxon>Rhizaria</taxon>
        <taxon>Endomyxa</taxon>
        <taxon>Phytomyxea</taxon>
        <taxon>Plasmodiophorida</taxon>
        <taxon>Plasmodiophoridae</taxon>
        <taxon>Spongospora</taxon>
    </lineage>
</organism>
<evidence type="ECO:0000313" key="2">
    <source>
        <dbReference type="EMBL" id="CRZ12663.1"/>
    </source>
</evidence>
<dbReference type="PROSITE" id="PS50003">
    <property type="entry name" value="PH_DOMAIN"/>
    <property type="match status" value="1"/>
</dbReference>